<keyword evidence="2" id="KW-1185">Reference proteome</keyword>
<name>A0A8X6W3S2_TRICX</name>
<gene>
    <name evidence="1" type="primary">NCL1_36562</name>
    <name evidence="1" type="ORF">TNCV_242211</name>
</gene>
<evidence type="ECO:0000313" key="2">
    <source>
        <dbReference type="Proteomes" id="UP000887159"/>
    </source>
</evidence>
<sequence length="115" mass="12878">MLDWRQIWGSGGQGRVVAVWRQTCDTLASSFFVYCTTPNFGVDVWASRATHLMGAAIPNLLQPCAFEWFEKTQGSLMKVLSVPGWRPMAVPVHFLRCGDLLDDWSVEGILSLVFV</sequence>
<protein>
    <submittedName>
        <fullName evidence="1">Uncharacterized protein</fullName>
    </submittedName>
</protein>
<dbReference type="EMBL" id="BMAU01021381">
    <property type="protein sequence ID" value="GFY27755.1"/>
    <property type="molecule type" value="Genomic_DNA"/>
</dbReference>
<dbReference type="AlphaFoldDB" id="A0A8X6W3S2"/>
<organism evidence="1 2">
    <name type="scientific">Trichonephila clavipes</name>
    <name type="common">Golden silk orbweaver</name>
    <name type="synonym">Nephila clavipes</name>
    <dbReference type="NCBI Taxonomy" id="2585209"/>
    <lineage>
        <taxon>Eukaryota</taxon>
        <taxon>Metazoa</taxon>
        <taxon>Ecdysozoa</taxon>
        <taxon>Arthropoda</taxon>
        <taxon>Chelicerata</taxon>
        <taxon>Arachnida</taxon>
        <taxon>Araneae</taxon>
        <taxon>Araneomorphae</taxon>
        <taxon>Entelegynae</taxon>
        <taxon>Araneoidea</taxon>
        <taxon>Nephilidae</taxon>
        <taxon>Trichonephila</taxon>
    </lineage>
</organism>
<proteinExistence type="predicted"/>
<reference evidence="1" key="1">
    <citation type="submission" date="2020-08" db="EMBL/GenBank/DDBJ databases">
        <title>Multicomponent nature underlies the extraordinary mechanical properties of spider dragline silk.</title>
        <authorList>
            <person name="Kono N."/>
            <person name="Nakamura H."/>
            <person name="Mori M."/>
            <person name="Yoshida Y."/>
            <person name="Ohtoshi R."/>
            <person name="Malay A.D."/>
            <person name="Moran D.A.P."/>
            <person name="Tomita M."/>
            <person name="Numata K."/>
            <person name="Arakawa K."/>
        </authorList>
    </citation>
    <scope>NUCLEOTIDE SEQUENCE</scope>
</reference>
<comment type="caution">
    <text evidence="1">The sequence shown here is derived from an EMBL/GenBank/DDBJ whole genome shotgun (WGS) entry which is preliminary data.</text>
</comment>
<dbReference type="Proteomes" id="UP000887159">
    <property type="component" value="Unassembled WGS sequence"/>
</dbReference>
<accession>A0A8X6W3S2</accession>
<evidence type="ECO:0000313" key="1">
    <source>
        <dbReference type="EMBL" id="GFY27755.1"/>
    </source>
</evidence>